<dbReference type="Gene3D" id="3.40.50.720">
    <property type="entry name" value="NAD(P)-binding Rossmann-like Domain"/>
    <property type="match status" value="1"/>
</dbReference>
<evidence type="ECO:0000256" key="1">
    <source>
        <dbReference type="ARBA" id="ARBA00006484"/>
    </source>
</evidence>
<dbReference type="SMART" id="SM00822">
    <property type="entry name" value="PKS_KR"/>
    <property type="match status" value="1"/>
</dbReference>
<dbReference type="RefSeq" id="WP_257595176.1">
    <property type="nucleotide sequence ID" value="NZ_JANKHH010000003.1"/>
</dbReference>
<evidence type="ECO:0000313" key="5">
    <source>
        <dbReference type="Proteomes" id="UP001206067"/>
    </source>
</evidence>
<comment type="caution">
    <text evidence="4">The sequence shown here is derived from an EMBL/GenBank/DDBJ whole genome shotgun (WGS) entry which is preliminary data.</text>
</comment>
<dbReference type="PANTHER" id="PTHR42760">
    <property type="entry name" value="SHORT-CHAIN DEHYDROGENASES/REDUCTASES FAMILY MEMBER"/>
    <property type="match status" value="1"/>
</dbReference>
<name>A0ABT1XQ91_9SPHN</name>
<reference evidence="4 5" key="1">
    <citation type="submission" date="2022-08" db="EMBL/GenBank/DDBJ databases">
        <title>Polyphasic taxonomy analysis of Qipengyuania sp.RS5-5.</title>
        <authorList>
            <person name="Xamxidin M."/>
            <person name="Wu M."/>
        </authorList>
    </citation>
    <scope>NUCLEOTIDE SEQUENCE [LARGE SCALE GENOMIC DNA]</scope>
    <source>
        <strain evidence="4 5">RS5-5</strain>
    </source>
</reference>
<feature type="domain" description="Ketoreductase" evidence="3">
    <location>
        <begin position="21"/>
        <end position="166"/>
    </location>
</feature>
<gene>
    <name evidence="4" type="ORF">NSO95_05580</name>
</gene>
<dbReference type="EMBL" id="JANKHH010000003">
    <property type="protein sequence ID" value="MCR2833407.1"/>
    <property type="molecule type" value="Genomic_DNA"/>
</dbReference>
<dbReference type="InterPro" id="IPR036291">
    <property type="entry name" value="NAD(P)-bd_dom_sf"/>
</dbReference>
<organism evidence="4 5">
    <name type="scientific">Parerythrobacter lacustris</name>
    <dbReference type="NCBI Taxonomy" id="2969984"/>
    <lineage>
        <taxon>Bacteria</taxon>
        <taxon>Pseudomonadati</taxon>
        <taxon>Pseudomonadota</taxon>
        <taxon>Alphaproteobacteria</taxon>
        <taxon>Sphingomonadales</taxon>
        <taxon>Erythrobacteraceae</taxon>
        <taxon>Parerythrobacter</taxon>
    </lineage>
</organism>
<dbReference type="InterPro" id="IPR057326">
    <property type="entry name" value="KR_dom"/>
</dbReference>
<dbReference type="PANTHER" id="PTHR42760:SF133">
    <property type="entry name" value="3-OXOACYL-[ACYL-CARRIER-PROTEIN] REDUCTASE"/>
    <property type="match status" value="1"/>
</dbReference>
<dbReference type="Pfam" id="PF13561">
    <property type="entry name" value="adh_short_C2"/>
    <property type="match status" value="1"/>
</dbReference>
<dbReference type="PRINTS" id="PR00080">
    <property type="entry name" value="SDRFAMILY"/>
</dbReference>
<dbReference type="InterPro" id="IPR020904">
    <property type="entry name" value="Sc_DH/Rdtase_CS"/>
</dbReference>
<keyword evidence="2" id="KW-0560">Oxidoreductase</keyword>
<dbReference type="InterPro" id="IPR002347">
    <property type="entry name" value="SDR_fam"/>
</dbReference>
<accession>A0ABT1XQ91</accession>
<proteinExistence type="inferred from homology"/>
<keyword evidence="5" id="KW-1185">Reference proteome</keyword>
<dbReference type="Proteomes" id="UP001206067">
    <property type="component" value="Unassembled WGS sequence"/>
</dbReference>
<sequence>MKIEPPGDLTMPYAPFDLTGKVALVTGGNGGIGLGMAEGLAAAGASVAIWGRNPDKNAAAEERLRKHGGEVLAQIVDVTDEAQIDTAMDELLAMFGRLDSCVANAGTGYGRERFEEMSSETWHRTMKVNLDSAFYTLRAAAKPMVERARNGEHGGSLMAISSVSAISGAPGNQPYATTKAGMIGMMKGLAVEYGRYGIRANTILPGWTMTDLAAPGLTSEAFEKFVLPRVPLKRWGTPEDFGGIAVYLASDASAWHTGQEFTICGGYTVF</sequence>
<evidence type="ECO:0000256" key="2">
    <source>
        <dbReference type="ARBA" id="ARBA00023002"/>
    </source>
</evidence>
<evidence type="ECO:0000313" key="4">
    <source>
        <dbReference type="EMBL" id="MCR2833407.1"/>
    </source>
</evidence>
<comment type="similarity">
    <text evidence="1">Belongs to the short-chain dehydrogenases/reductases (SDR) family.</text>
</comment>
<dbReference type="SUPFAM" id="SSF51735">
    <property type="entry name" value="NAD(P)-binding Rossmann-fold domains"/>
    <property type="match status" value="1"/>
</dbReference>
<dbReference type="PROSITE" id="PS00061">
    <property type="entry name" value="ADH_SHORT"/>
    <property type="match status" value="1"/>
</dbReference>
<protein>
    <submittedName>
        <fullName evidence="4">SDR family oxidoreductase</fullName>
    </submittedName>
</protein>
<dbReference type="PRINTS" id="PR00081">
    <property type="entry name" value="GDHRDH"/>
</dbReference>
<evidence type="ECO:0000259" key="3">
    <source>
        <dbReference type="SMART" id="SM00822"/>
    </source>
</evidence>